<dbReference type="EMBL" id="CP123754">
    <property type="protein sequence ID" value="WGO82166.1"/>
    <property type="molecule type" value="Genomic_DNA"/>
</dbReference>
<evidence type="ECO:0000256" key="1">
    <source>
        <dbReference type="SAM" id="MobiDB-lite"/>
    </source>
</evidence>
<gene>
    <name evidence="2" type="ORF">QG404_00110</name>
</gene>
<keyword evidence="3" id="KW-1185">Reference proteome</keyword>
<accession>A0ABY8NZI4</accession>
<evidence type="ECO:0000313" key="2">
    <source>
        <dbReference type="EMBL" id="WGO82166.1"/>
    </source>
</evidence>
<feature type="compositionally biased region" description="Basic and acidic residues" evidence="1">
    <location>
        <begin position="28"/>
        <end position="42"/>
    </location>
</feature>
<dbReference type="Proteomes" id="UP001231859">
    <property type="component" value="Plasmid paApi_AU3"/>
</dbReference>
<feature type="region of interest" description="Disordered" evidence="1">
    <location>
        <begin position="1"/>
        <end position="42"/>
    </location>
</feature>
<geneLocation type="plasmid" evidence="2 3">
    <name>paApi_AU3</name>
</geneLocation>
<sequence>MRKLNQQKTIQKIPKIETPTARHSQVTEQRERTGEEAEDHRN</sequence>
<proteinExistence type="predicted"/>
<keyword evidence="2" id="KW-0614">Plasmid</keyword>
<organism evidence="2 3">
    <name type="scientific">Arsenophonus apicola</name>
    <dbReference type="NCBI Taxonomy" id="2879119"/>
    <lineage>
        <taxon>Bacteria</taxon>
        <taxon>Pseudomonadati</taxon>
        <taxon>Pseudomonadota</taxon>
        <taxon>Gammaproteobacteria</taxon>
        <taxon>Enterobacterales</taxon>
        <taxon>Morganellaceae</taxon>
        <taxon>Arsenophonus</taxon>
    </lineage>
</organism>
<feature type="compositionally biased region" description="Polar residues" evidence="1">
    <location>
        <begin position="1"/>
        <end position="10"/>
    </location>
</feature>
<protein>
    <submittedName>
        <fullName evidence="2">Uncharacterized protein</fullName>
    </submittedName>
</protein>
<evidence type="ECO:0000313" key="3">
    <source>
        <dbReference type="Proteomes" id="UP001231859"/>
    </source>
</evidence>
<reference evidence="2 3" key="1">
    <citation type="submission" date="2023-04" db="EMBL/GenBank/DDBJ databases">
        <title>Genome dynamics across the evolutionary transition to endosymbiosis.</title>
        <authorList>
            <person name="Siozios S."/>
            <person name="Nadal-Jimenez P."/>
            <person name="Azagi T."/>
            <person name="Sprong H."/>
            <person name="Frost C.L."/>
            <person name="Parratt S.R."/>
            <person name="Taylor G."/>
            <person name="Brettell L."/>
            <person name="Lew K.C."/>
            <person name="Croft L."/>
            <person name="King K.C."/>
            <person name="Brockhurst M.A."/>
            <person name="Hypsa V."/>
            <person name="Novakova E."/>
            <person name="Darby A.C."/>
            <person name="Hurst G.D.D."/>
        </authorList>
    </citation>
    <scope>NUCLEOTIDE SEQUENCE [LARGE SCALE GENOMIC DNA]</scope>
    <source>
        <strain evidence="3">aApi_AU</strain>
        <plasmid evidence="2 3">paApi_AU3</plasmid>
    </source>
</reference>
<name>A0ABY8NZI4_9GAMM</name>
<dbReference type="RefSeq" id="WP_280936932.1">
    <property type="nucleotide sequence ID" value="NZ_CP123754.1"/>
</dbReference>